<evidence type="ECO:0000313" key="4">
    <source>
        <dbReference type="Proteomes" id="UP000837857"/>
    </source>
</evidence>
<dbReference type="SUPFAM" id="SSF55120">
    <property type="entry name" value="Pseudouridine synthase"/>
    <property type="match status" value="1"/>
</dbReference>
<dbReference type="InterPro" id="IPR006145">
    <property type="entry name" value="PsdUridine_synth_RsuA/RluA"/>
</dbReference>
<keyword evidence="4" id="KW-1185">Reference proteome</keyword>
<dbReference type="InterPro" id="IPR050188">
    <property type="entry name" value="RluA_PseudoU_synthase"/>
</dbReference>
<evidence type="ECO:0000313" key="3">
    <source>
        <dbReference type="EMBL" id="CAH2064818.1"/>
    </source>
</evidence>
<dbReference type="InterPro" id="IPR020103">
    <property type="entry name" value="PsdUridine_synth_cat_dom_sf"/>
</dbReference>
<dbReference type="Pfam" id="PF00849">
    <property type="entry name" value="PseudoU_synth_2"/>
    <property type="match status" value="1"/>
</dbReference>
<dbReference type="EMBL" id="OW152842">
    <property type="protein sequence ID" value="CAH2064818.1"/>
    <property type="molecule type" value="Genomic_DNA"/>
</dbReference>
<evidence type="ECO:0000259" key="2">
    <source>
        <dbReference type="Pfam" id="PF00849"/>
    </source>
</evidence>
<feature type="domain" description="Pseudouridine synthase RsuA/RluA-like" evidence="2">
    <location>
        <begin position="11"/>
        <end position="177"/>
    </location>
</feature>
<accession>A0ABN8IRX7</accession>
<organism evidence="3 4">
    <name type="scientific">Iphiclides podalirius</name>
    <name type="common">scarce swallowtail</name>
    <dbReference type="NCBI Taxonomy" id="110791"/>
    <lineage>
        <taxon>Eukaryota</taxon>
        <taxon>Metazoa</taxon>
        <taxon>Ecdysozoa</taxon>
        <taxon>Arthropoda</taxon>
        <taxon>Hexapoda</taxon>
        <taxon>Insecta</taxon>
        <taxon>Pterygota</taxon>
        <taxon>Neoptera</taxon>
        <taxon>Endopterygota</taxon>
        <taxon>Lepidoptera</taxon>
        <taxon>Glossata</taxon>
        <taxon>Ditrysia</taxon>
        <taxon>Papilionoidea</taxon>
        <taxon>Papilionidae</taxon>
        <taxon>Papilioninae</taxon>
        <taxon>Iphiclides</taxon>
    </lineage>
</organism>
<dbReference type="Gene3D" id="3.30.2350.10">
    <property type="entry name" value="Pseudouridine synthase"/>
    <property type="match status" value="1"/>
</dbReference>
<proteinExistence type="inferred from homology"/>
<sequence length="266" mass="30329">MAVEKLYQSEQFLVVNKPYDMYINSDDENEKNTVACHIASYDSHRANSANPLYFVQRLDFSTSGILCIALNKTAAACAGKLFEKRLTKKYYFAVVREHLNFDACDVQYPVGVDKTSSESSHKMIALREDTRAVCGAPRSAHTRLLVLELGYYDDRPVTVVLLKPVTGRRHQLRVHCSTIGHRILGDYTYSDRQDTIPHRMFLHAIRLVLPLPEGPLDIQTAEPFFSDERFSSEWRPHSAKYECRSKEDFIAACDAIDKVAICKVFI</sequence>
<feature type="non-terminal residue" evidence="3">
    <location>
        <position position="1"/>
    </location>
</feature>
<protein>
    <recommendedName>
        <fullName evidence="2">Pseudouridine synthase RsuA/RluA-like domain-containing protein</fullName>
    </recommendedName>
</protein>
<evidence type="ECO:0000256" key="1">
    <source>
        <dbReference type="ARBA" id="ARBA00010876"/>
    </source>
</evidence>
<gene>
    <name evidence="3" type="ORF">IPOD504_LOCUS12911</name>
</gene>
<name>A0ABN8IRX7_9NEOP</name>
<comment type="similarity">
    <text evidence="1">Belongs to the pseudouridine synthase RluA family.</text>
</comment>
<reference evidence="3" key="1">
    <citation type="submission" date="2022-03" db="EMBL/GenBank/DDBJ databases">
        <authorList>
            <person name="Martin H S."/>
        </authorList>
    </citation>
    <scope>NUCLEOTIDE SEQUENCE</scope>
</reference>
<dbReference type="CDD" id="cd02869">
    <property type="entry name" value="PseudoU_synth_RluA_like"/>
    <property type="match status" value="1"/>
</dbReference>
<dbReference type="Proteomes" id="UP000837857">
    <property type="component" value="Chromosome 30"/>
</dbReference>
<dbReference type="PANTHER" id="PTHR21600:SF87">
    <property type="entry name" value="RNA PSEUDOURIDYLATE SYNTHASE DOMAIN-CONTAINING PROTEIN 1"/>
    <property type="match status" value="1"/>
</dbReference>
<dbReference type="PANTHER" id="PTHR21600">
    <property type="entry name" value="MITOCHONDRIAL RNA PSEUDOURIDINE SYNTHASE"/>
    <property type="match status" value="1"/>
</dbReference>